<sequence>MKNFDFSNQHATIEKLQELGVLDRLKAMFRILKVAADRNEFTPYTRNTTKGSFHYDLIRSVMSRVTLTGEYQLDDGVEPHTEIDTLMEGLPPEARNFLPLEPTHGIYTWNTFKNVPYWEVGDFCSLIVQSANRFEGGVQGIRWERSTKQTIVAETQHHVGDDTLFSPEDFDLAGFVSSVPMHLPALVIAYNISPEGELLEAVIGVPAPAHTASDNPWLWTYDILTHPDNNVQKATPIPASPVHQEQIPDIELQLKREGTNE</sequence>
<name>A0A7Z9D6K7_9MICC</name>
<evidence type="ECO:0000313" key="1">
    <source>
        <dbReference type="EMBL" id="VEI24553.1"/>
    </source>
</evidence>
<reference evidence="1 2" key="1">
    <citation type="submission" date="2018-12" db="EMBL/GenBank/DDBJ databases">
        <authorList>
            <consortium name="Pathogen Informatics"/>
        </authorList>
    </citation>
    <scope>NUCLEOTIDE SEQUENCE [LARGE SCALE GENOMIC DNA]</scope>
    <source>
        <strain evidence="1 2">NCTC10207</strain>
    </source>
</reference>
<proteinExistence type="predicted"/>
<gene>
    <name evidence="1" type="ORF">NCTC10207_02139</name>
</gene>
<accession>A0A7Z9D6K7</accession>
<dbReference type="EMBL" id="LR134479">
    <property type="protein sequence ID" value="VEI24553.1"/>
    <property type="molecule type" value="Genomic_DNA"/>
</dbReference>
<evidence type="ECO:0000313" key="2">
    <source>
        <dbReference type="Proteomes" id="UP000282386"/>
    </source>
</evidence>
<protein>
    <submittedName>
        <fullName evidence="1">Uncharacterized protein</fullName>
    </submittedName>
</protein>
<dbReference type="AlphaFoldDB" id="A0A7Z9D6K7"/>
<organism evidence="1 2">
    <name type="scientific">Rothia aeria</name>
    <dbReference type="NCBI Taxonomy" id="172042"/>
    <lineage>
        <taxon>Bacteria</taxon>
        <taxon>Bacillati</taxon>
        <taxon>Actinomycetota</taxon>
        <taxon>Actinomycetes</taxon>
        <taxon>Micrococcales</taxon>
        <taxon>Micrococcaceae</taxon>
        <taxon>Rothia</taxon>
    </lineage>
</organism>
<dbReference type="Proteomes" id="UP000282386">
    <property type="component" value="Chromosome"/>
</dbReference>
<dbReference type="RefSeq" id="WP_126500625.1">
    <property type="nucleotide sequence ID" value="NZ_LR134479.1"/>
</dbReference>